<proteinExistence type="predicted"/>
<gene>
    <name evidence="1" type="ORF">COEREDRAFT_90125</name>
</gene>
<dbReference type="Proteomes" id="UP000242474">
    <property type="component" value="Unassembled WGS sequence"/>
</dbReference>
<sequence length="143" mass="16788">MVREAYRQLQSAFFNYINEIINKLDSILNKIISFGPKVCPDELRNIISNILENNNWNLQIPLEIDIDLSTLKMKEVDDHKYAKIMSDYKALFKKAENEIKKIIDKESHYPSKSMDSIEEKIIEILKSLTWSIRVSTEDDSMVF</sequence>
<keyword evidence="2" id="KW-1185">Reference proteome</keyword>
<evidence type="ECO:0000313" key="2">
    <source>
        <dbReference type="Proteomes" id="UP000242474"/>
    </source>
</evidence>
<protein>
    <submittedName>
        <fullName evidence="1">Uncharacterized protein</fullName>
    </submittedName>
</protein>
<organism evidence="1 2">
    <name type="scientific">Coemansia reversa (strain ATCC 12441 / NRRL 1564)</name>
    <dbReference type="NCBI Taxonomy" id="763665"/>
    <lineage>
        <taxon>Eukaryota</taxon>
        <taxon>Fungi</taxon>
        <taxon>Fungi incertae sedis</taxon>
        <taxon>Zoopagomycota</taxon>
        <taxon>Kickxellomycotina</taxon>
        <taxon>Kickxellomycetes</taxon>
        <taxon>Kickxellales</taxon>
        <taxon>Kickxellaceae</taxon>
        <taxon>Coemansia</taxon>
    </lineage>
</organism>
<name>A0A2G5B0V4_COERN</name>
<dbReference type="AlphaFoldDB" id="A0A2G5B0V4"/>
<reference evidence="1 2" key="1">
    <citation type="journal article" date="2015" name="Genome Biol. Evol.">
        <title>Phylogenomic analyses indicate that early fungi evolved digesting cell walls of algal ancestors of land plants.</title>
        <authorList>
            <person name="Chang Y."/>
            <person name="Wang S."/>
            <person name="Sekimoto S."/>
            <person name="Aerts A.L."/>
            <person name="Choi C."/>
            <person name="Clum A."/>
            <person name="LaButti K.M."/>
            <person name="Lindquist E.A."/>
            <person name="Yee Ngan C."/>
            <person name="Ohm R.A."/>
            <person name="Salamov A.A."/>
            <person name="Grigoriev I.V."/>
            <person name="Spatafora J.W."/>
            <person name="Berbee M.L."/>
        </authorList>
    </citation>
    <scope>NUCLEOTIDE SEQUENCE [LARGE SCALE GENOMIC DNA]</scope>
    <source>
        <strain evidence="1 2">NRRL 1564</strain>
    </source>
</reference>
<dbReference type="EMBL" id="KZ303598">
    <property type="protein sequence ID" value="PIA12656.1"/>
    <property type="molecule type" value="Genomic_DNA"/>
</dbReference>
<accession>A0A2G5B0V4</accession>
<evidence type="ECO:0000313" key="1">
    <source>
        <dbReference type="EMBL" id="PIA12656.1"/>
    </source>
</evidence>